<comment type="similarity">
    <text evidence="3">Belongs to the synaptobrevin family.</text>
</comment>
<organism evidence="14 15">
    <name type="scientific">Sarcoptes scabiei</name>
    <name type="common">Itch mite</name>
    <name type="synonym">Acarus scabiei</name>
    <dbReference type="NCBI Taxonomy" id="52283"/>
    <lineage>
        <taxon>Eukaryota</taxon>
        <taxon>Metazoa</taxon>
        <taxon>Ecdysozoa</taxon>
        <taxon>Arthropoda</taxon>
        <taxon>Chelicerata</taxon>
        <taxon>Arachnida</taxon>
        <taxon>Acari</taxon>
        <taxon>Acariformes</taxon>
        <taxon>Sarcoptiformes</taxon>
        <taxon>Astigmata</taxon>
        <taxon>Psoroptidia</taxon>
        <taxon>Sarcoptoidea</taxon>
        <taxon>Sarcoptidae</taxon>
        <taxon>Sarcoptinae</taxon>
        <taxon>Sarcoptes</taxon>
    </lineage>
</organism>
<evidence type="ECO:0000256" key="7">
    <source>
        <dbReference type="ARBA" id="ARBA00022927"/>
    </source>
</evidence>
<keyword evidence="8" id="KW-1133">Transmembrane helix</keyword>
<evidence type="ECO:0000256" key="2">
    <source>
        <dbReference type="ARBA" id="ARBA00004223"/>
    </source>
</evidence>
<dbReference type="PANTHER" id="PTHR45837">
    <property type="entry name" value="VESICLE-TRAFFICKING PROTEIN SEC22B"/>
    <property type="match status" value="1"/>
</dbReference>
<keyword evidence="9" id="KW-0333">Golgi apparatus</keyword>
<protein>
    <submittedName>
        <fullName evidence="14">Vesicle-trafficking protein SEC22b-A-like protein</fullName>
    </submittedName>
</protein>
<dbReference type="Proteomes" id="UP000616769">
    <property type="component" value="Unassembled WGS sequence"/>
</dbReference>
<dbReference type="CDD" id="cd14824">
    <property type="entry name" value="Longin"/>
    <property type="match status" value="1"/>
</dbReference>
<dbReference type="AlphaFoldDB" id="A0A132A340"/>
<evidence type="ECO:0000256" key="1">
    <source>
        <dbReference type="ARBA" id="ARBA00004163"/>
    </source>
</evidence>
<dbReference type="VEuPathDB" id="VectorBase:SSCA005871"/>
<dbReference type="SUPFAM" id="SSF64356">
    <property type="entry name" value="SNARE-like"/>
    <property type="match status" value="1"/>
</dbReference>
<dbReference type="GO" id="GO:0006890">
    <property type="term" value="P:retrograde vesicle-mediated transport, Golgi to endoplasmic reticulum"/>
    <property type="evidence" value="ECO:0007669"/>
    <property type="project" value="InterPro"/>
</dbReference>
<dbReference type="GO" id="GO:0005484">
    <property type="term" value="F:SNAP receptor activity"/>
    <property type="evidence" value="ECO:0007669"/>
    <property type="project" value="InterPro"/>
</dbReference>
<comment type="function">
    <text evidence="12">SNARE involved in targeting and fusion of ER-derived transport vesicles with the Golgi complex as well as Golgi-derived retrograde transport vesicles with the ER.</text>
</comment>
<evidence type="ECO:0000256" key="10">
    <source>
        <dbReference type="ARBA" id="ARBA00023054"/>
    </source>
</evidence>
<keyword evidence="4" id="KW-0813">Transport</keyword>
<evidence type="ECO:0000256" key="3">
    <source>
        <dbReference type="ARBA" id="ARBA00008025"/>
    </source>
</evidence>
<dbReference type="InterPro" id="IPR042855">
    <property type="entry name" value="V_SNARE_CC"/>
</dbReference>
<gene>
    <name evidence="14" type="ORF">QR98_0038840</name>
</gene>
<dbReference type="GO" id="GO:0015031">
    <property type="term" value="P:protein transport"/>
    <property type="evidence" value="ECO:0007669"/>
    <property type="project" value="UniProtKB-KW"/>
</dbReference>
<keyword evidence="5" id="KW-0812">Transmembrane</keyword>
<dbReference type="InterPro" id="IPR044565">
    <property type="entry name" value="Sec22"/>
</dbReference>
<dbReference type="PROSITE" id="PS50892">
    <property type="entry name" value="V_SNARE"/>
    <property type="match status" value="1"/>
</dbReference>
<dbReference type="InterPro" id="IPR010908">
    <property type="entry name" value="Longin_dom"/>
</dbReference>
<keyword evidence="7" id="KW-0653">Protein transport</keyword>
<evidence type="ECO:0000256" key="9">
    <source>
        <dbReference type="ARBA" id="ARBA00023034"/>
    </source>
</evidence>
<evidence type="ECO:0000256" key="13">
    <source>
        <dbReference type="ARBA" id="ARBA00024188"/>
    </source>
</evidence>
<reference evidence="14 15" key="1">
    <citation type="journal article" date="2015" name="Parasit. Vectors">
        <title>Draft genome of the scabies mite.</title>
        <authorList>
            <person name="Rider S.D.Jr."/>
            <person name="Morgan M.S."/>
            <person name="Arlian L.G."/>
        </authorList>
    </citation>
    <scope>NUCLEOTIDE SEQUENCE [LARGE SCALE GENOMIC DNA]</scope>
    <source>
        <strain evidence="14">Arlian Lab</strain>
    </source>
</reference>
<keyword evidence="11" id="KW-0472">Membrane</keyword>
<evidence type="ECO:0000256" key="12">
    <source>
        <dbReference type="ARBA" id="ARBA00024173"/>
    </source>
</evidence>
<dbReference type="GO" id="GO:0005789">
    <property type="term" value="C:endoplasmic reticulum membrane"/>
    <property type="evidence" value="ECO:0007669"/>
    <property type="project" value="UniProtKB-SubCell"/>
</dbReference>
<comment type="caution">
    <text evidence="14">The sequence shown here is derived from an EMBL/GenBank/DDBJ whole genome shotgun (WGS) entry which is preliminary data.</text>
</comment>
<dbReference type="PROSITE" id="PS50859">
    <property type="entry name" value="LONGIN"/>
    <property type="match status" value="1"/>
</dbReference>
<dbReference type="Gene3D" id="3.30.450.50">
    <property type="entry name" value="Longin domain"/>
    <property type="match status" value="2"/>
</dbReference>
<evidence type="ECO:0000256" key="11">
    <source>
        <dbReference type="ARBA" id="ARBA00023136"/>
    </source>
</evidence>
<dbReference type="OrthoDB" id="1719357at2759"/>
<dbReference type="GO" id="GO:0006888">
    <property type="term" value="P:endoplasmic reticulum to Golgi vesicle-mediated transport"/>
    <property type="evidence" value="ECO:0007669"/>
    <property type="project" value="InterPro"/>
</dbReference>
<dbReference type="CDD" id="cd15866">
    <property type="entry name" value="R-SNARE_SEC22"/>
    <property type="match status" value="1"/>
</dbReference>
<evidence type="ECO:0000256" key="4">
    <source>
        <dbReference type="ARBA" id="ARBA00022448"/>
    </source>
</evidence>
<keyword evidence="6" id="KW-0256">Endoplasmic reticulum</keyword>
<evidence type="ECO:0000256" key="5">
    <source>
        <dbReference type="ARBA" id="ARBA00022692"/>
    </source>
</evidence>
<proteinExistence type="inferred from homology"/>
<dbReference type="Gene3D" id="1.20.5.110">
    <property type="match status" value="1"/>
</dbReference>
<dbReference type="Pfam" id="PF00957">
    <property type="entry name" value="Synaptobrevin"/>
    <property type="match status" value="1"/>
</dbReference>
<evidence type="ECO:0000256" key="8">
    <source>
        <dbReference type="ARBA" id="ARBA00022989"/>
    </source>
</evidence>
<evidence type="ECO:0000313" key="14">
    <source>
        <dbReference type="EMBL" id="KPM05422.1"/>
    </source>
</evidence>
<dbReference type="SUPFAM" id="SSF58038">
    <property type="entry name" value="SNARE fusion complex"/>
    <property type="match status" value="1"/>
</dbReference>
<dbReference type="EMBL" id="JXLN01010258">
    <property type="protein sequence ID" value="KPM05422.1"/>
    <property type="molecule type" value="Genomic_DNA"/>
</dbReference>
<sequence length="186" mass="21617">MVLMTMIGRISDGLPLTASIQDDEIVGRNIVTYQTQAKNLFRKINANSPEQMSIETDSFYLDDIQKQFQQNYMTRLNSVSRPYCFIEFDNYIQKAKKNFTDSRSRRNLNQLNTELQDVQKIMVQNIDDVLQRGIAITDLDNKATNLSILSQKYKKDARYLNLRATYAKLAAGCLVIFVVFLYFWVL</sequence>
<comment type="subcellular location">
    <subcellularLocation>
        <location evidence="1">Endoplasmic reticulum membrane</location>
        <topology evidence="1">Single-pass type IV membrane protein</topology>
    </subcellularLocation>
    <subcellularLocation>
        <location evidence="13">Golgi apparatus</location>
        <location evidence="13">cis-Golgi network membrane</location>
    </subcellularLocation>
    <subcellularLocation>
        <location evidence="2">Melanosome</location>
    </subcellularLocation>
</comment>
<accession>A0A132A340</accession>
<keyword evidence="10" id="KW-0175">Coiled coil</keyword>
<evidence type="ECO:0000313" key="15">
    <source>
        <dbReference type="Proteomes" id="UP000616769"/>
    </source>
</evidence>
<evidence type="ECO:0000256" key="6">
    <source>
        <dbReference type="ARBA" id="ARBA00022824"/>
    </source>
</evidence>
<name>A0A132A340_SARSC</name>
<dbReference type="GO" id="GO:0005794">
    <property type="term" value="C:Golgi apparatus"/>
    <property type="evidence" value="ECO:0007669"/>
    <property type="project" value="UniProtKB-SubCell"/>
</dbReference>
<dbReference type="InterPro" id="IPR011012">
    <property type="entry name" value="Longin-like_dom_sf"/>
</dbReference>